<evidence type="ECO:0000313" key="2">
    <source>
        <dbReference type="EMBL" id="CAH2232035.1"/>
    </source>
</evidence>
<keyword evidence="3" id="KW-1185">Reference proteome</keyword>
<name>A0A8S4R893_9NEOP</name>
<evidence type="ECO:0000256" key="1">
    <source>
        <dbReference type="SAM" id="MobiDB-lite"/>
    </source>
</evidence>
<proteinExistence type="predicted"/>
<dbReference type="EMBL" id="CAKXAJ010024862">
    <property type="protein sequence ID" value="CAH2232035.1"/>
    <property type="molecule type" value="Genomic_DNA"/>
</dbReference>
<reference evidence="2" key="1">
    <citation type="submission" date="2022-03" db="EMBL/GenBank/DDBJ databases">
        <authorList>
            <person name="Lindestad O."/>
        </authorList>
    </citation>
    <scope>NUCLEOTIDE SEQUENCE</scope>
</reference>
<dbReference type="OrthoDB" id="8195095at2759"/>
<protein>
    <submittedName>
        <fullName evidence="2">Jg7492 protein</fullName>
    </submittedName>
</protein>
<feature type="region of interest" description="Disordered" evidence="1">
    <location>
        <begin position="185"/>
        <end position="211"/>
    </location>
</feature>
<organism evidence="2 3">
    <name type="scientific">Pararge aegeria aegeria</name>
    <dbReference type="NCBI Taxonomy" id="348720"/>
    <lineage>
        <taxon>Eukaryota</taxon>
        <taxon>Metazoa</taxon>
        <taxon>Ecdysozoa</taxon>
        <taxon>Arthropoda</taxon>
        <taxon>Hexapoda</taxon>
        <taxon>Insecta</taxon>
        <taxon>Pterygota</taxon>
        <taxon>Neoptera</taxon>
        <taxon>Endopterygota</taxon>
        <taxon>Lepidoptera</taxon>
        <taxon>Glossata</taxon>
        <taxon>Ditrysia</taxon>
        <taxon>Papilionoidea</taxon>
        <taxon>Nymphalidae</taxon>
        <taxon>Satyrinae</taxon>
        <taxon>Satyrini</taxon>
        <taxon>Parargina</taxon>
        <taxon>Pararge</taxon>
    </lineage>
</organism>
<accession>A0A8S4R893</accession>
<evidence type="ECO:0000313" key="3">
    <source>
        <dbReference type="Proteomes" id="UP000838756"/>
    </source>
</evidence>
<gene>
    <name evidence="2" type="primary">jg7492</name>
    <name evidence="2" type="ORF">PAEG_LOCUS10383</name>
</gene>
<sequence length="376" mass="43175">MNSTIFDDLNREHFALEAAKCLENIFANSQNVTSQHKELLEINLSITAYIAEMINKMTSIPQTPPKRKFHRTINNSIRETNNNSKTQFNKQQSARNFAVWYKCMIDNDRQNLSLYLSDDVMLEWFGKTIKTRKKVSFFIKYDMQCSRHDFTTIESIEKIQARYEPFERKVDSILASPLHSPEIGIPRRCGKRKMDSGSNSPQWAEGCKPDDDDEPVFIAKKRAKAHDIVSMHTSENYTSSDIKNISEENHDISNKGDGIIRRKRKLTSITPPNLECGQGDCLPSTSGTSNSEASHDTLNAQLPKLAVECNGYIEFTRTRNNRSTEGMKWDRKCKIQVSYSEDPLNVGEYIIWGLRYSDESKCRRNLLAAFEEASKE</sequence>
<comment type="caution">
    <text evidence="2">The sequence shown here is derived from an EMBL/GenBank/DDBJ whole genome shotgun (WGS) entry which is preliminary data.</text>
</comment>
<dbReference type="Proteomes" id="UP000838756">
    <property type="component" value="Unassembled WGS sequence"/>
</dbReference>
<dbReference type="AlphaFoldDB" id="A0A8S4R893"/>